<keyword evidence="4 5" id="KW-0472">Membrane</keyword>
<evidence type="ECO:0000256" key="2">
    <source>
        <dbReference type="ARBA" id="ARBA00022692"/>
    </source>
</evidence>
<dbReference type="InterPro" id="IPR044878">
    <property type="entry name" value="UbiA_sf"/>
</dbReference>
<proteinExistence type="predicted"/>
<dbReference type="PANTHER" id="PTHR42723">
    <property type="entry name" value="CHLOROPHYLL SYNTHASE"/>
    <property type="match status" value="1"/>
</dbReference>
<gene>
    <name evidence="6" type="ORF">F5878DRAFT_533486</name>
</gene>
<dbReference type="InterPro" id="IPR000537">
    <property type="entry name" value="UbiA_prenyltransferase"/>
</dbReference>
<accession>A0AA38PD80</accession>
<evidence type="ECO:0000256" key="1">
    <source>
        <dbReference type="ARBA" id="ARBA00004141"/>
    </source>
</evidence>
<dbReference type="Pfam" id="PF01040">
    <property type="entry name" value="UbiA"/>
    <property type="match status" value="1"/>
</dbReference>
<dbReference type="Proteomes" id="UP001163846">
    <property type="component" value="Unassembled WGS sequence"/>
</dbReference>
<evidence type="ECO:0000256" key="3">
    <source>
        <dbReference type="ARBA" id="ARBA00022989"/>
    </source>
</evidence>
<evidence type="ECO:0000313" key="6">
    <source>
        <dbReference type="EMBL" id="KAJ3840535.1"/>
    </source>
</evidence>
<feature type="transmembrane region" description="Helical" evidence="5">
    <location>
        <begin position="100"/>
        <end position="126"/>
    </location>
</feature>
<evidence type="ECO:0000256" key="4">
    <source>
        <dbReference type="ARBA" id="ARBA00023136"/>
    </source>
</evidence>
<protein>
    <submittedName>
        <fullName evidence="6">UbiA prenyltransferase family</fullName>
    </submittedName>
</protein>
<feature type="transmembrane region" description="Helical" evidence="5">
    <location>
        <begin position="146"/>
        <end position="164"/>
    </location>
</feature>
<dbReference type="GO" id="GO:0016020">
    <property type="term" value="C:membrane"/>
    <property type="evidence" value="ECO:0007669"/>
    <property type="project" value="UniProtKB-SubCell"/>
</dbReference>
<dbReference type="InterPro" id="IPR050475">
    <property type="entry name" value="Prenyltransferase_related"/>
</dbReference>
<dbReference type="PANTHER" id="PTHR42723:SF1">
    <property type="entry name" value="CHLOROPHYLL SYNTHASE, CHLOROPLASTIC"/>
    <property type="match status" value="1"/>
</dbReference>
<organism evidence="6 7">
    <name type="scientific">Lentinula raphanica</name>
    <dbReference type="NCBI Taxonomy" id="153919"/>
    <lineage>
        <taxon>Eukaryota</taxon>
        <taxon>Fungi</taxon>
        <taxon>Dikarya</taxon>
        <taxon>Basidiomycota</taxon>
        <taxon>Agaricomycotina</taxon>
        <taxon>Agaricomycetes</taxon>
        <taxon>Agaricomycetidae</taxon>
        <taxon>Agaricales</taxon>
        <taxon>Marasmiineae</taxon>
        <taxon>Omphalotaceae</taxon>
        <taxon>Lentinula</taxon>
    </lineage>
</organism>
<keyword evidence="2 5" id="KW-0812">Transmembrane</keyword>
<comment type="subcellular location">
    <subcellularLocation>
        <location evidence="1">Membrane</location>
        <topology evidence="1">Multi-pass membrane protein</topology>
    </subcellularLocation>
</comment>
<dbReference type="EMBL" id="MU806075">
    <property type="protein sequence ID" value="KAJ3840535.1"/>
    <property type="molecule type" value="Genomic_DNA"/>
</dbReference>
<evidence type="ECO:0000313" key="7">
    <source>
        <dbReference type="Proteomes" id="UP001163846"/>
    </source>
</evidence>
<keyword evidence="7" id="KW-1185">Reference proteome</keyword>
<dbReference type="GO" id="GO:0016765">
    <property type="term" value="F:transferase activity, transferring alkyl or aryl (other than methyl) groups"/>
    <property type="evidence" value="ECO:0007669"/>
    <property type="project" value="InterPro"/>
</dbReference>
<name>A0AA38PD80_9AGAR</name>
<keyword evidence="3 5" id="KW-1133">Transmembrane helix</keyword>
<reference evidence="6" key="1">
    <citation type="submission" date="2022-08" db="EMBL/GenBank/DDBJ databases">
        <authorList>
            <consortium name="DOE Joint Genome Institute"/>
            <person name="Min B."/>
            <person name="Riley R."/>
            <person name="Sierra-Patev S."/>
            <person name="Naranjo-Ortiz M."/>
            <person name="Looney B."/>
            <person name="Konkel Z."/>
            <person name="Slot J.C."/>
            <person name="Sakamoto Y."/>
            <person name="Steenwyk J.L."/>
            <person name="Rokas A."/>
            <person name="Carro J."/>
            <person name="Camarero S."/>
            <person name="Ferreira P."/>
            <person name="Molpeceres G."/>
            <person name="Ruiz-Duenas F.J."/>
            <person name="Serrano A."/>
            <person name="Henrissat B."/>
            <person name="Drula E."/>
            <person name="Hughes K.W."/>
            <person name="Mata J.L."/>
            <person name="Ishikawa N.K."/>
            <person name="Vargas-Isla R."/>
            <person name="Ushijima S."/>
            <person name="Smith C.A."/>
            <person name="Ahrendt S."/>
            <person name="Andreopoulos W."/>
            <person name="He G."/>
            <person name="Labutti K."/>
            <person name="Lipzen A."/>
            <person name="Ng V."/>
            <person name="Sandor L."/>
            <person name="Barry K."/>
            <person name="Martinez A.T."/>
            <person name="Xiao Y."/>
            <person name="Gibbons J.G."/>
            <person name="Terashima K."/>
            <person name="Hibbett D.S."/>
            <person name="Grigoriev I.V."/>
        </authorList>
    </citation>
    <scope>NUCLEOTIDE SEQUENCE</scope>
    <source>
        <strain evidence="6">TFB9207</strain>
    </source>
</reference>
<sequence length="286" mass="32748">MFHAVHFPFRSLTNLPRILILFTVSDLRTVMIPVASFTIISTSPINSSKLLAALFWTWLHLLQFCVSNQSLHTEEDTLNKPWRPIPSNLIPISTTRQLRWLLLPVCIWLSVYHRITSIGVLLSLAFMAHNEFGFGSHWLLRNACNAWGYAMFNAGSVGIANRSIKDRQLFYSFIYNSLIIFTTIYAQDFRDTEGDALIGRKTLPVVFPKASRIAILLSVWGWTSMLISTCHGPHPWLSLIFGAVGLVVGLRFYCFRSAMDDRKSYGLYNLWLVWAQFVHLPSMKFI</sequence>
<dbReference type="AlphaFoldDB" id="A0AA38PD80"/>
<dbReference type="Gene3D" id="1.10.357.140">
    <property type="entry name" value="UbiA prenyltransferase"/>
    <property type="match status" value="1"/>
</dbReference>
<dbReference type="CDD" id="cd13965">
    <property type="entry name" value="PT_UbiA_3"/>
    <property type="match status" value="1"/>
</dbReference>
<evidence type="ECO:0000256" key="5">
    <source>
        <dbReference type="SAM" id="Phobius"/>
    </source>
</evidence>
<comment type="caution">
    <text evidence="6">The sequence shown here is derived from an EMBL/GenBank/DDBJ whole genome shotgun (WGS) entry which is preliminary data.</text>
</comment>
<feature type="transmembrane region" description="Helical" evidence="5">
    <location>
        <begin position="235"/>
        <end position="253"/>
    </location>
</feature>